<gene>
    <name evidence="1" type="ORF">PCOR1329_LOCUS25649</name>
</gene>
<dbReference type="Proteomes" id="UP001189429">
    <property type="component" value="Unassembled WGS sequence"/>
</dbReference>
<proteinExistence type="predicted"/>
<protein>
    <submittedName>
        <fullName evidence="1">Uncharacterized protein</fullName>
    </submittedName>
</protein>
<sequence>MSWIGIGPPFLRALPRRRRRLAAPAPIKDIAWPFAILCYAISCFSNTPPPCPARDAMYTKVRPELGFAETYWQGVCRFAPRRHSGSTAARALKSTNMERSCMIDYVLWRCSRHVK</sequence>
<evidence type="ECO:0000313" key="2">
    <source>
        <dbReference type="Proteomes" id="UP001189429"/>
    </source>
</evidence>
<reference evidence="1" key="1">
    <citation type="submission" date="2023-10" db="EMBL/GenBank/DDBJ databases">
        <authorList>
            <person name="Chen Y."/>
            <person name="Shah S."/>
            <person name="Dougan E. K."/>
            <person name="Thang M."/>
            <person name="Chan C."/>
        </authorList>
    </citation>
    <scope>NUCLEOTIDE SEQUENCE [LARGE SCALE GENOMIC DNA]</scope>
</reference>
<keyword evidence="2" id="KW-1185">Reference proteome</keyword>
<name>A0ABN9S3Q7_9DINO</name>
<dbReference type="EMBL" id="CAUYUJ010008991">
    <property type="protein sequence ID" value="CAK0825548.1"/>
    <property type="molecule type" value="Genomic_DNA"/>
</dbReference>
<accession>A0ABN9S3Q7</accession>
<comment type="caution">
    <text evidence="1">The sequence shown here is derived from an EMBL/GenBank/DDBJ whole genome shotgun (WGS) entry which is preliminary data.</text>
</comment>
<evidence type="ECO:0000313" key="1">
    <source>
        <dbReference type="EMBL" id="CAK0825548.1"/>
    </source>
</evidence>
<organism evidence="1 2">
    <name type="scientific">Prorocentrum cordatum</name>
    <dbReference type="NCBI Taxonomy" id="2364126"/>
    <lineage>
        <taxon>Eukaryota</taxon>
        <taxon>Sar</taxon>
        <taxon>Alveolata</taxon>
        <taxon>Dinophyceae</taxon>
        <taxon>Prorocentrales</taxon>
        <taxon>Prorocentraceae</taxon>
        <taxon>Prorocentrum</taxon>
    </lineage>
</organism>